<dbReference type="Gene3D" id="1.20.120.450">
    <property type="entry name" value="dinb family like domain"/>
    <property type="match status" value="1"/>
</dbReference>
<sequence length="175" mass="20347">MDRLTEHYLQTTHKVFTTYRALAEKALAQVSDEEFFQTIDSESNSLALIVKHLAGNMRSRWTNYLTEDGEKPDRNRDGEFIIDGDTRASLMAAWEQGWTLAFEGLQQVPDLHYTIKIRGEDHTVLEAIERQLAHAAYHVGQIVFLAKHLKSEQWKTLSIPRNRSEQFNQQMEEKK</sequence>
<gene>
    <name evidence="1" type="ORF">DC3_42060</name>
</gene>
<dbReference type="Pfam" id="PF07609">
    <property type="entry name" value="DUF1572"/>
    <property type="match status" value="1"/>
</dbReference>
<dbReference type="RefSeq" id="WP_146887759.1">
    <property type="nucleotide sequence ID" value="NZ_BJXB01000022.1"/>
</dbReference>
<protein>
    <recommendedName>
        <fullName evidence="3">DUF1572 domain-containing protein</fullName>
    </recommendedName>
</protein>
<evidence type="ECO:0000313" key="1">
    <source>
        <dbReference type="EMBL" id="GEM48571.1"/>
    </source>
</evidence>
<evidence type="ECO:0000313" key="2">
    <source>
        <dbReference type="Proteomes" id="UP000321306"/>
    </source>
</evidence>
<comment type="caution">
    <text evidence="1">The sequence shown here is derived from an EMBL/GenBank/DDBJ whole genome shotgun (WGS) entry which is preliminary data.</text>
</comment>
<dbReference type="EMBL" id="BJXB01000022">
    <property type="protein sequence ID" value="GEM48571.1"/>
    <property type="molecule type" value="Genomic_DNA"/>
</dbReference>
<reference evidence="1 2" key="1">
    <citation type="submission" date="2019-07" db="EMBL/GenBank/DDBJ databases">
        <title>Whole genome shotgun sequence of Deinococcus cellulosilyticus NBRC 106333.</title>
        <authorList>
            <person name="Hosoyama A."/>
            <person name="Uohara A."/>
            <person name="Ohji S."/>
            <person name="Ichikawa N."/>
        </authorList>
    </citation>
    <scope>NUCLEOTIDE SEQUENCE [LARGE SCALE GENOMIC DNA]</scope>
    <source>
        <strain evidence="1 2">NBRC 106333</strain>
    </source>
</reference>
<keyword evidence="2" id="KW-1185">Reference proteome</keyword>
<dbReference type="OrthoDB" id="68731at2"/>
<accession>A0A511N816</accession>
<proteinExistence type="predicted"/>
<name>A0A511N816_DEIC1</name>
<dbReference type="SUPFAM" id="SSF109854">
    <property type="entry name" value="DinB/YfiT-like putative metalloenzymes"/>
    <property type="match status" value="1"/>
</dbReference>
<organism evidence="1 2">
    <name type="scientific">Deinococcus cellulosilyticus (strain DSM 18568 / NBRC 106333 / KACC 11606 / 5516J-15)</name>
    <dbReference type="NCBI Taxonomy" id="1223518"/>
    <lineage>
        <taxon>Bacteria</taxon>
        <taxon>Thermotogati</taxon>
        <taxon>Deinococcota</taxon>
        <taxon>Deinococci</taxon>
        <taxon>Deinococcales</taxon>
        <taxon>Deinococcaceae</taxon>
        <taxon>Deinococcus</taxon>
    </lineage>
</organism>
<dbReference type="InterPro" id="IPR034660">
    <property type="entry name" value="DinB/YfiT-like"/>
</dbReference>
<dbReference type="AlphaFoldDB" id="A0A511N816"/>
<dbReference type="Proteomes" id="UP000321306">
    <property type="component" value="Unassembled WGS sequence"/>
</dbReference>
<evidence type="ECO:0008006" key="3">
    <source>
        <dbReference type="Google" id="ProtNLM"/>
    </source>
</evidence>
<dbReference type="InterPro" id="IPR011466">
    <property type="entry name" value="DUF1572"/>
</dbReference>